<dbReference type="RefSeq" id="WP_237604326.1">
    <property type="nucleotide sequence ID" value="NZ_JAIRBA010000109.1"/>
</dbReference>
<evidence type="ECO:0000313" key="1">
    <source>
        <dbReference type="EMBL" id="MCG2420570.1"/>
    </source>
</evidence>
<accession>A0A9X1QYF5</accession>
<dbReference type="PROSITE" id="PS51257">
    <property type="entry name" value="PROKAR_LIPOPROTEIN"/>
    <property type="match status" value="1"/>
</dbReference>
<name>A0A9X1QYF5_9FLAO</name>
<keyword evidence="2" id="KW-1185">Reference proteome</keyword>
<dbReference type="Proteomes" id="UP001139461">
    <property type="component" value="Unassembled WGS sequence"/>
</dbReference>
<dbReference type="AlphaFoldDB" id="A0A9X1QYF5"/>
<reference evidence="1" key="1">
    <citation type="submission" date="2021-09" db="EMBL/GenBank/DDBJ databases">
        <title>Genome of Aequorivita sp. strain F47161.</title>
        <authorList>
            <person name="Wang Y."/>
        </authorList>
    </citation>
    <scope>NUCLEOTIDE SEQUENCE</scope>
    <source>
        <strain evidence="1">F47161</strain>
    </source>
</reference>
<evidence type="ECO:0008006" key="3">
    <source>
        <dbReference type="Google" id="ProtNLM"/>
    </source>
</evidence>
<protein>
    <recommendedName>
        <fullName evidence="3">Lipoprotein</fullName>
    </recommendedName>
</protein>
<proteinExistence type="predicted"/>
<organism evidence="1 2">
    <name type="scientific">Aequorivita vitellina</name>
    <dbReference type="NCBI Taxonomy" id="2874475"/>
    <lineage>
        <taxon>Bacteria</taxon>
        <taxon>Pseudomonadati</taxon>
        <taxon>Bacteroidota</taxon>
        <taxon>Flavobacteriia</taxon>
        <taxon>Flavobacteriales</taxon>
        <taxon>Flavobacteriaceae</taxon>
        <taxon>Aequorivita</taxon>
    </lineage>
</organism>
<sequence>MNLNFAKYLIFLLLLASCGKQETEIKNYGFPKNENGSLNVSIELSEFKNYGILIDRIREIICNDSIPKIVVKQKNITRNIYPIEHCEPMIFDPDGKHYVSFAKGKFYKDHFSKEIKANSLAWTLKNDFAYFEVEDETDVIKSYLTIIESNRNEKVNGIENFLIDFTQEYDKLKTELELNISFWEVVPYSPPPEIENDKKTE</sequence>
<comment type="caution">
    <text evidence="1">The sequence shown here is derived from an EMBL/GenBank/DDBJ whole genome shotgun (WGS) entry which is preliminary data.</text>
</comment>
<dbReference type="EMBL" id="JAIRBA010000109">
    <property type="protein sequence ID" value="MCG2420570.1"/>
    <property type="molecule type" value="Genomic_DNA"/>
</dbReference>
<gene>
    <name evidence="1" type="ORF">K8089_16225</name>
</gene>
<evidence type="ECO:0000313" key="2">
    <source>
        <dbReference type="Proteomes" id="UP001139461"/>
    </source>
</evidence>